<gene>
    <name evidence="3" type="ORF">F0Q34_05445</name>
</gene>
<evidence type="ECO:0000313" key="3">
    <source>
        <dbReference type="EMBL" id="KAA2215108.1"/>
    </source>
</evidence>
<evidence type="ECO:0000256" key="2">
    <source>
        <dbReference type="SAM" id="Phobius"/>
    </source>
</evidence>
<keyword evidence="4" id="KW-1185">Reference proteome</keyword>
<dbReference type="Pfam" id="PF11157">
    <property type="entry name" value="DUF2937"/>
    <property type="match status" value="1"/>
</dbReference>
<dbReference type="AlphaFoldDB" id="A0A5B2TMI2"/>
<dbReference type="EMBL" id="VUKA01000001">
    <property type="protein sequence ID" value="KAA2215108.1"/>
    <property type="molecule type" value="Genomic_DNA"/>
</dbReference>
<feature type="region of interest" description="Disordered" evidence="1">
    <location>
        <begin position="12"/>
        <end position="43"/>
    </location>
</feature>
<protein>
    <submittedName>
        <fullName evidence="3">DUF2937 family protein</fullName>
    </submittedName>
</protein>
<evidence type="ECO:0000256" key="1">
    <source>
        <dbReference type="SAM" id="MobiDB-lite"/>
    </source>
</evidence>
<evidence type="ECO:0000313" key="4">
    <source>
        <dbReference type="Proteomes" id="UP000322110"/>
    </source>
</evidence>
<comment type="caution">
    <text evidence="3">The sequence shown here is derived from an EMBL/GenBank/DDBJ whole genome shotgun (WGS) entry which is preliminary data.</text>
</comment>
<keyword evidence="2" id="KW-1133">Transmembrane helix</keyword>
<name>A0A5B2TMI2_9PROT</name>
<accession>A0A5B2TMI2</accession>
<proteinExistence type="predicted"/>
<dbReference type="InterPro" id="IPR022584">
    <property type="entry name" value="DUF2937"/>
</dbReference>
<keyword evidence="2" id="KW-0472">Membrane</keyword>
<reference evidence="3 4" key="1">
    <citation type="journal article" date="2015" name="Int. J. Syst. Evol. Microbiol.">
        <title>Roseomonas oryzae sp. nov., isolated from paddy rhizosphere soil.</title>
        <authorList>
            <person name="Ramaprasad E.V."/>
            <person name="Sasikala Ch."/>
            <person name="Ramana Ch.V."/>
        </authorList>
    </citation>
    <scope>NUCLEOTIDE SEQUENCE [LARGE SCALE GENOMIC DNA]</scope>
    <source>
        <strain evidence="3 4">KCTC 42542</strain>
    </source>
</reference>
<organism evidence="3 4">
    <name type="scientific">Teichococcus oryzae</name>
    <dbReference type="NCBI Taxonomy" id="1608942"/>
    <lineage>
        <taxon>Bacteria</taxon>
        <taxon>Pseudomonadati</taxon>
        <taxon>Pseudomonadota</taxon>
        <taxon>Alphaproteobacteria</taxon>
        <taxon>Acetobacterales</taxon>
        <taxon>Roseomonadaceae</taxon>
        <taxon>Roseomonas</taxon>
    </lineage>
</organism>
<feature type="transmembrane region" description="Helical" evidence="2">
    <location>
        <begin position="196"/>
        <end position="217"/>
    </location>
</feature>
<keyword evidence="2" id="KW-0812">Transmembrane</keyword>
<dbReference type="Proteomes" id="UP000322110">
    <property type="component" value="Unassembled WGS sequence"/>
</dbReference>
<sequence>MPLPCTDWWSTISSPPSPAEADRRNRGTTLVLPRGTSPAGEGEKPMRFLGEWMADSIRLGLALALALLAMQIPAVAQSYRAALSQVVAATERDIAERHRIARDYYRLPQEAPPSEILESLRRSEPANAAGLVASAEQAALLRNTAERLDSASPLTRPLLALWDGMVDERAGKQAILHRAWEDHVPSVLLSAAPASYGLGGLILGLLLARLLLAPFIARHYRHA</sequence>